<feature type="repeat" description="WD" evidence="3">
    <location>
        <begin position="161"/>
        <end position="198"/>
    </location>
</feature>
<dbReference type="AlphaFoldDB" id="A0A7J7KRG0"/>
<keyword evidence="5" id="KW-1185">Reference proteome</keyword>
<protein>
    <submittedName>
        <fullName evidence="4">THOC6</fullName>
    </submittedName>
</protein>
<accession>A0A7J7KRG0</accession>
<dbReference type="InterPro" id="IPR011047">
    <property type="entry name" value="Quinoprotein_ADH-like_sf"/>
</dbReference>
<dbReference type="OrthoDB" id="273067at2759"/>
<dbReference type="InterPro" id="IPR042626">
    <property type="entry name" value="THOC6"/>
</dbReference>
<gene>
    <name evidence="4" type="ORF">EB796_000909</name>
</gene>
<name>A0A7J7KRG0_BUGNE</name>
<dbReference type="Pfam" id="PF00400">
    <property type="entry name" value="WD40"/>
    <property type="match status" value="1"/>
</dbReference>
<dbReference type="InterPro" id="IPR001680">
    <property type="entry name" value="WD40_rpt"/>
</dbReference>
<dbReference type="GO" id="GO:0000347">
    <property type="term" value="C:THO complex"/>
    <property type="evidence" value="ECO:0007669"/>
    <property type="project" value="TreeGrafter"/>
</dbReference>
<proteinExistence type="inferred from homology"/>
<keyword evidence="2 3" id="KW-0853">WD repeat</keyword>
<dbReference type="EMBL" id="VXIV02000103">
    <property type="protein sequence ID" value="KAF6040780.1"/>
    <property type="molecule type" value="Genomic_DNA"/>
</dbReference>
<dbReference type="PROSITE" id="PS50082">
    <property type="entry name" value="WD_REPEATS_2"/>
    <property type="match status" value="1"/>
</dbReference>
<comment type="similarity">
    <text evidence="1">Belongs to the WD repeat THOC6 family.</text>
</comment>
<evidence type="ECO:0000256" key="1">
    <source>
        <dbReference type="ARBA" id="ARBA00009728"/>
    </source>
</evidence>
<dbReference type="SMART" id="SM00320">
    <property type="entry name" value="WD40"/>
    <property type="match status" value="2"/>
</dbReference>
<dbReference type="PANTHER" id="PTHR44411">
    <property type="entry name" value="THO COMPLEX SUBUNIT 6 HOMOLOG"/>
    <property type="match status" value="1"/>
</dbReference>
<dbReference type="PANTHER" id="PTHR44411:SF1">
    <property type="entry name" value="THO COMPLEX SUBUNIT 6 HOMOLOG"/>
    <property type="match status" value="1"/>
</dbReference>
<dbReference type="InterPro" id="IPR015943">
    <property type="entry name" value="WD40/YVTN_repeat-like_dom_sf"/>
</dbReference>
<dbReference type="PROSITE" id="PS50294">
    <property type="entry name" value="WD_REPEATS_REGION"/>
    <property type="match status" value="1"/>
</dbReference>
<evidence type="ECO:0000256" key="2">
    <source>
        <dbReference type="ARBA" id="ARBA00022574"/>
    </source>
</evidence>
<organism evidence="4 5">
    <name type="scientific">Bugula neritina</name>
    <name type="common">Brown bryozoan</name>
    <name type="synonym">Sertularia neritina</name>
    <dbReference type="NCBI Taxonomy" id="10212"/>
    <lineage>
        <taxon>Eukaryota</taxon>
        <taxon>Metazoa</taxon>
        <taxon>Spiralia</taxon>
        <taxon>Lophotrochozoa</taxon>
        <taxon>Bryozoa</taxon>
        <taxon>Gymnolaemata</taxon>
        <taxon>Cheilostomatida</taxon>
        <taxon>Flustrina</taxon>
        <taxon>Buguloidea</taxon>
        <taxon>Bugulidae</taxon>
        <taxon>Bugula</taxon>
    </lineage>
</organism>
<comment type="caution">
    <text evidence="4">The sequence shown here is derived from an EMBL/GenBank/DDBJ whole genome shotgun (WGS) entry which is preliminary data.</text>
</comment>
<evidence type="ECO:0000313" key="5">
    <source>
        <dbReference type="Proteomes" id="UP000593567"/>
    </source>
</evidence>
<dbReference type="GO" id="GO:0000346">
    <property type="term" value="C:transcription export complex"/>
    <property type="evidence" value="ECO:0007669"/>
    <property type="project" value="TreeGrafter"/>
</dbReference>
<evidence type="ECO:0000313" key="4">
    <source>
        <dbReference type="EMBL" id="KAF6040780.1"/>
    </source>
</evidence>
<dbReference type="SUPFAM" id="SSF50998">
    <property type="entry name" value="Quinoprotein alcohol dehydrogenase-like"/>
    <property type="match status" value="1"/>
</dbReference>
<dbReference type="Gene3D" id="2.130.10.10">
    <property type="entry name" value="YVTN repeat-like/Quinoprotein amine dehydrogenase"/>
    <property type="match status" value="1"/>
</dbReference>
<reference evidence="4" key="1">
    <citation type="submission" date="2020-06" db="EMBL/GenBank/DDBJ databases">
        <title>Draft genome of Bugula neritina, a colonial animal packing powerful symbionts and potential medicines.</title>
        <authorList>
            <person name="Rayko M."/>
        </authorList>
    </citation>
    <scope>NUCLEOTIDE SEQUENCE [LARGE SCALE GENOMIC DNA]</scope>
    <source>
        <strain evidence="4">Kwan_BN1</strain>
    </source>
</reference>
<dbReference type="Proteomes" id="UP000593567">
    <property type="component" value="Unassembled WGS sequence"/>
</dbReference>
<dbReference type="GO" id="GO:0006406">
    <property type="term" value="P:mRNA export from nucleus"/>
    <property type="evidence" value="ECO:0007669"/>
    <property type="project" value="TreeGrafter"/>
</dbReference>
<evidence type="ECO:0000256" key="3">
    <source>
        <dbReference type="PROSITE-ProRule" id="PRU00221"/>
    </source>
</evidence>
<sequence>MPPTDKSGLEMRQSRTPLERVHTTVFGQSFSRCGNFLAVCDNLGYVTVYRLSDALSSNSRKTNLHPHYYFKASDYSIYSIITHDDFLICGGENMISGWLWSDIISKSAKISWSLKIPSSGSDLTEANSLEVCKEDDVLYAGCGDGKTYTWKLDSGVLSGSFCGHTDVIQDIHLTGSHTLLSASEDGTVRIWGMSYTIT</sequence>